<dbReference type="Proteomes" id="UP000195981">
    <property type="component" value="Unassembled WGS sequence"/>
</dbReference>
<dbReference type="OrthoDB" id="5243838at2"/>
<dbReference type="InterPro" id="IPR029044">
    <property type="entry name" value="Nucleotide-diphossugar_trans"/>
</dbReference>
<dbReference type="PANTHER" id="PTHR43685:SF12">
    <property type="entry name" value="GLYCOSYL TRANSFERASE FAMILY 2"/>
    <property type="match status" value="1"/>
</dbReference>
<dbReference type="Gene3D" id="3.40.50.10320">
    <property type="entry name" value="LmbE-like"/>
    <property type="match status" value="1"/>
</dbReference>
<dbReference type="AlphaFoldDB" id="A0A1X6X4A1"/>
<dbReference type="Gene3D" id="3.90.550.10">
    <property type="entry name" value="Spore Coat Polysaccharide Biosynthesis Protein SpsA, Chain A"/>
    <property type="match status" value="1"/>
</dbReference>
<protein>
    <submittedName>
        <fullName evidence="3">Glycosyl transferase family 2</fullName>
    </submittedName>
</protein>
<dbReference type="RefSeq" id="WP_087104687.1">
    <property type="nucleotide sequence ID" value="NZ_FWFG01000092.1"/>
</dbReference>
<evidence type="ECO:0000313" key="3">
    <source>
        <dbReference type="EMBL" id="SLM93735.1"/>
    </source>
</evidence>
<organism evidence="3 4">
    <name type="scientific">Brachybacterium nesterenkovii</name>
    <dbReference type="NCBI Taxonomy" id="47847"/>
    <lineage>
        <taxon>Bacteria</taxon>
        <taxon>Bacillati</taxon>
        <taxon>Actinomycetota</taxon>
        <taxon>Actinomycetes</taxon>
        <taxon>Micrococcales</taxon>
        <taxon>Dermabacteraceae</taxon>
        <taxon>Brachybacterium</taxon>
    </lineage>
</organism>
<proteinExistence type="predicted"/>
<dbReference type="EMBL" id="FWFG01000092">
    <property type="protein sequence ID" value="SLM93735.1"/>
    <property type="molecule type" value="Genomic_DNA"/>
</dbReference>
<evidence type="ECO:0000256" key="1">
    <source>
        <dbReference type="SAM" id="MobiDB-lite"/>
    </source>
</evidence>
<evidence type="ECO:0000313" key="4">
    <source>
        <dbReference type="Proteomes" id="UP000195981"/>
    </source>
</evidence>
<feature type="region of interest" description="Disordered" evidence="1">
    <location>
        <begin position="464"/>
        <end position="532"/>
    </location>
</feature>
<accession>A0A1X6X4A1</accession>
<feature type="domain" description="Glycosyltransferase 2-like" evidence="2">
    <location>
        <begin position="7"/>
        <end position="120"/>
    </location>
</feature>
<dbReference type="InterPro" id="IPR001173">
    <property type="entry name" value="Glyco_trans_2-like"/>
</dbReference>
<dbReference type="SUPFAM" id="SSF102588">
    <property type="entry name" value="LmbE-like"/>
    <property type="match status" value="1"/>
</dbReference>
<evidence type="ECO:0000259" key="2">
    <source>
        <dbReference type="Pfam" id="PF00535"/>
    </source>
</evidence>
<feature type="compositionally biased region" description="Low complexity" evidence="1">
    <location>
        <begin position="508"/>
        <end position="532"/>
    </location>
</feature>
<keyword evidence="3" id="KW-0808">Transferase</keyword>
<gene>
    <name evidence="3" type="ORF">FM110_10365</name>
</gene>
<dbReference type="InterPro" id="IPR050834">
    <property type="entry name" value="Glycosyltransf_2"/>
</dbReference>
<dbReference type="InterPro" id="IPR024078">
    <property type="entry name" value="LmbE-like_dom_sf"/>
</dbReference>
<name>A0A1X6X4A1_9MICO</name>
<keyword evidence="4" id="KW-1185">Reference proteome</keyword>
<dbReference type="GO" id="GO:0016740">
    <property type="term" value="F:transferase activity"/>
    <property type="evidence" value="ECO:0007669"/>
    <property type="project" value="UniProtKB-KW"/>
</dbReference>
<reference evidence="3 4" key="1">
    <citation type="submission" date="2017-02" db="EMBL/GenBank/DDBJ databases">
        <authorList>
            <person name="Peterson S.W."/>
        </authorList>
    </citation>
    <scope>NUCLEOTIDE SEQUENCE [LARGE SCALE GENOMIC DNA]</scope>
    <source>
        <strain evidence="3 4">CIP104813</strain>
    </source>
</reference>
<dbReference type="Pfam" id="PF00535">
    <property type="entry name" value="Glycos_transf_2"/>
    <property type="match status" value="1"/>
</dbReference>
<sequence>MDTPDVTVVIPFSAALDTLPLQLAALAGQVDAPPFEVVIADNEGSAGLAELVAALAPVPPVRVVDASGRPGAAHARNAGAAAARGATLLFCDADDVVDPRWVAGLAAAVEPGRSFAAGCLRLDRLNPAWTLRPFLGLEPGPRLEAPVLQAPFAYLGYLPFGYSANLAMARTDLLALGGMDATLTCGEDVDLCWRAQESGLAMRTVPGAVVDYRLRTTLRDIFAQRRAYGRAQVQESERSLLLGRPVRRTSWSWALRELVRMPLQSLPATMRPGAAREDRVRAAMQYGGVVGAAEGLVRHRALRQGLGLASPRPGATGRALAPGRPLLILSPHLDDAVLSVSALLDEPGAEVWTVFAGVPADGVSTAWDRACGYDSGAELVRDRRLEDAAALAGIRHRHLDLLDRAYADPGERPQDLAELAAQLRAWLTEHPDGLLVAPSGAGVAVPSGPADRTRGAVRRLRGAARALRRRGAPTGSSGVPNGVSGAPIGPLTAALTAPDAREEGASTADAPPRCAPAPSRAAGGARAAARTGAQRLLHADMIRRRRRAEGQGMLANEDHAAVRETALDVAVSAGVDVVLYEDLPYGMDRPAESTVAAAARRTGRSARPVLLAPDRERKIARAAHYRSQIPQVSPPVGVFARALEPAAERLWLLEA</sequence>
<dbReference type="SUPFAM" id="SSF53448">
    <property type="entry name" value="Nucleotide-diphospho-sugar transferases"/>
    <property type="match status" value="1"/>
</dbReference>
<dbReference type="PANTHER" id="PTHR43685">
    <property type="entry name" value="GLYCOSYLTRANSFERASE"/>
    <property type="match status" value="1"/>
</dbReference>